<keyword evidence="3" id="KW-0996">Nickel insertion</keyword>
<evidence type="ECO:0000313" key="4">
    <source>
        <dbReference type="EMBL" id="SEW50528.1"/>
    </source>
</evidence>
<gene>
    <name evidence="3" type="primary">ureD</name>
    <name evidence="4" type="ORF">SAMN04488122_3864</name>
</gene>
<dbReference type="InterPro" id="IPR002669">
    <property type="entry name" value="UreD"/>
</dbReference>
<dbReference type="STRING" id="29529.SAMN04488122_3864"/>
<comment type="subcellular location">
    <subcellularLocation>
        <location evidence="3">Cytoplasm</location>
    </subcellularLocation>
</comment>
<dbReference type="PANTHER" id="PTHR33643:SF1">
    <property type="entry name" value="UREASE ACCESSORY PROTEIN D"/>
    <property type="match status" value="1"/>
</dbReference>
<evidence type="ECO:0000256" key="2">
    <source>
        <dbReference type="ARBA" id="ARBA00023186"/>
    </source>
</evidence>
<evidence type="ECO:0000256" key="3">
    <source>
        <dbReference type="HAMAP-Rule" id="MF_01384"/>
    </source>
</evidence>
<proteinExistence type="inferred from homology"/>
<sequence length="259" mass="29664">MISELKILTGKRESVTYLKECYCTRPFKVANVREERQDPVLRLMMMSSSPGMLDNDHYRLHITVTAGTSLHLQTQAYQRLFNMQTGARQEMEVQLQPGSTFTFLPHPMVPHERATYSGYTNLHLAENCRLTWGEIITCGRKLNGEVFLFTKLHSITQVFAGKQLLLRDNLLMEPGTTRFQAMGWMEGYTHQATFLFFDTHENAPMVETADRFQRYLAEQPRMLAGVTRTSGNGILVRILGHSGEQLMECQQQLAKLLTV</sequence>
<dbReference type="HAMAP" id="MF_01384">
    <property type="entry name" value="UreD"/>
    <property type="match status" value="1"/>
</dbReference>
<dbReference type="PANTHER" id="PTHR33643">
    <property type="entry name" value="UREASE ACCESSORY PROTEIN D"/>
    <property type="match status" value="1"/>
</dbReference>
<dbReference type="RefSeq" id="WP_089897245.1">
    <property type="nucleotide sequence ID" value="NZ_FOJG01000002.1"/>
</dbReference>
<keyword evidence="5" id="KW-1185">Reference proteome</keyword>
<dbReference type="AlphaFoldDB" id="A0A1I0S5S1"/>
<dbReference type="EMBL" id="FOJG01000002">
    <property type="protein sequence ID" value="SEW50528.1"/>
    <property type="molecule type" value="Genomic_DNA"/>
</dbReference>
<comment type="function">
    <text evidence="3">Required for maturation of urease via the functional incorporation of the urease nickel metallocenter.</text>
</comment>
<dbReference type="Proteomes" id="UP000199310">
    <property type="component" value="Unassembled WGS sequence"/>
</dbReference>
<dbReference type="Pfam" id="PF01774">
    <property type="entry name" value="UreD"/>
    <property type="match status" value="1"/>
</dbReference>
<keyword evidence="3" id="KW-0963">Cytoplasm</keyword>
<comment type="subunit">
    <text evidence="3">UreD, UreF and UreG form a complex that acts as a GTP-hydrolysis-dependent molecular chaperone, activating the urease apoprotein by helping to assemble the nickel containing metallocenter of UreC. The UreE protein probably delivers the nickel.</text>
</comment>
<comment type="similarity">
    <text evidence="1 3">Belongs to the UreD family.</text>
</comment>
<dbReference type="GO" id="GO:0016151">
    <property type="term" value="F:nickel cation binding"/>
    <property type="evidence" value="ECO:0007669"/>
    <property type="project" value="UniProtKB-UniRule"/>
</dbReference>
<dbReference type="GO" id="GO:0005737">
    <property type="term" value="C:cytoplasm"/>
    <property type="evidence" value="ECO:0007669"/>
    <property type="project" value="UniProtKB-SubCell"/>
</dbReference>
<protein>
    <recommendedName>
        <fullName evidence="3">Urease accessory protein UreD</fullName>
    </recommendedName>
</protein>
<name>A0A1I0S5S1_9BACT</name>
<accession>A0A1I0S5S1</accession>
<organism evidence="4 5">
    <name type="scientific">Chitinophaga arvensicola</name>
    <dbReference type="NCBI Taxonomy" id="29529"/>
    <lineage>
        <taxon>Bacteria</taxon>
        <taxon>Pseudomonadati</taxon>
        <taxon>Bacteroidota</taxon>
        <taxon>Chitinophagia</taxon>
        <taxon>Chitinophagales</taxon>
        <taxon>Chitinophagaceae</taxon>
        <taxon>Chitinophaga</taxon>
    </lineage>
</organism>
<evidence type="ECO:0000256" key="1">
    <source>
        <dbReference type="ARBA" id="ARBA00007177"/>
    </source>
</evidence>
<evidence type="ECO:0000313" key="5">
    <source>
        <dbReference type="Proteomes" id="UP000199310"/>
    </source>
</evidence>
<dbReference type="OrthoDB" id="9807968at2"/>
<keyword evidence="2 3" id="KW-0143">Chaperone</keyword>
<reference evidence="5" key="1">
    <citation type="submission" date="2016-10" db="EMBL/GenBank/DDBJ databases">
        <authorList>
            <person name="Varghese N."/>
            <person name="Submissions S."/>
        </authorList>
    </citation>
    <scope>NUCLEOTIDE SEQUENCE [LARGE SCALE GENOMIC DNA]</scope>
    <source>
        <strain evidence="5">DSM 3695</strain>
    </source>
</reference>